<proteinExistence type="predicted"/>
<name>A0A2P8D2S9_9BACT</name>
<gene>
    <name evidence="1" type="ORF">B0I18_105104</name>
</gene>
<evidence type="ECO:0000313" key="1">
    <source>
        <dbReference type="EMBL" id="PSK91521.1"/>
    </source>
</evidence>
<reference evidence="1 2" key="1">
    <citation type="submission" date="2018-03" db="EMBL/GenBank/DDBJ databases">
        <title>Genomic Encyclopedia of Type Strains, Phase III (KMG-III): the genomes of soil and plant-associated and newly described type strains.</title>
        <authorList>
            <person name="Whitman W."/>
        </authorList>
    </citation>
    <scope>NUCLEOTIDE SEQUENCE [LARGE SCALE GENOMIC DNA]</scope>
    <source>
        <strain evidence="1 2">CGMCC 1.12700</strain>
    </source>
</reference>
<dbReference type="RefSeq" id="WP_106523420.1">
    <property type="nucleotide sequence ID" value="NZ_PYGD01000005.1"/>
</dbReference>
<sequence>MANPSKFYLTHMNARTQYRATWDPTKKLVIGYIGKLQNGVLSIYSSLEKEGIPAQVQIDDSGAAMDYTSHDSVSITTKLAGSSPVAGSVLTDLDAGFSLAFKSDRSIVFQTSNHKVHQLVNLAEIEQAVLDKYENGSWNKEWLIVTELVEADSATIIISNSSNGVLDLKANASAGTAQLSLANAALGLSVAREQGSTLKYITQNGLTPLYRVMGIRHPFLGDPSLHTKSIPATGGQYSPFQIQEFDERELAD</sequence>
<protein>
    <submittedName>
        <fullName evidence="1">Uncharacterized protein</fullName>
    </submittedName>
</protein>
<comment type="caution">
    <text evidence="1">The sequence shown here is derived from an EMBL/GenBank/DDBJ whole genome shotgun (WGS) entry which is preliminary data.</text>
</comment>
<dbReference type="EMBL" id="PYGD01000005">
    <property type="protein sequence ID" value="PSK91521.1"/>
    <property type="molecule type" value="Genomic_DNA"/>
</dbReference>
<keyword evidence="2" id="KW-1185">Reference proteome</keyword>
<dbReference type="Proteomes" id="UP000240572">
    <property type="component" value="Unassembled WGS sequence"/>
</dbReference>
<dbReference type="OrthoDB" id="677487at2"/>
<organism evidence="1 2">
    <name type="scientific">Taibaiella chishuiensis</name>
    <dbReference type="NCBI Taxonomy" id="1434707"/>
    <lineage>
        <taxon>Bacteria</taxon>
        <taxon>Pseudomonadati</taxon>
        <taxon>Bacteroidota</taxon>
        <taxon>Chitinophagia</taxon>
        <taxon>Chitinophagales</taxon>
        <taxon>Chitinophagaceae</taxon>
        <taxon>Taibaiella</taxon>
    </lineage>
</organism>
<accession>A0A2P8D2S9</accession>
<evidence type="ECO:0000313" key="2">
    <source>
        <dbReference type="Proteomes" id="UP000240572"/>
    </source>
</evidence>
<dbReference type="AlphaFoldDB" id="A0A2P8D2S9"/>